<feature type="chain" id="PRO_5016993068" description="VWFA domain-containing protein" evidence="1">
    <location>
        <begin position="25"/>
        <end position="282"/>
    </location>
</feature>
<accession>A0A370DYW2</accession>
<sequence length="282" mass="31626">MKIFKTTLLATAIALAGVANSAMARDNLDNCYGAIASHVDTTAFQRPDRELFVLIDQTMKPDAELKRELIRKTLGYLHQGDRITVVSFSAYAKKHYTELVFSGAFEHSLPEASFKSVPIRQTKAFKRCLKTQWSKGRTLIANRIIEAITSEGDAYDFSHTELVGTLNTLAKDLIGKSDAKERSLLLLSDMFENSHMTTFFRKGEVRLIKPTAEMAKIKKAGMIPDLSGIKVYIIGGGWLEDGSLYQDARRLKAMRRFWERFFAASGGKLEGFGEPMLLTDIR</sequence>
<organism evidence="2 3">
    <name type="scientific">endosymbiont of Lamellibrachia luymesi</name>
    <dbReference type="NCBI Taxonomy" id="2200907"/>
    <lineage>
        <taxon>Bacteria</taxon>
        <taxon>Pseudomonadati</taxon>
        <taxon>Pseudomonadota</taxon>
        <taxon>Gammaproteobacteria</taxon>
        <taxon>sulfur-oxidizing symbionts</taxon>
    </lineage>
</organism>
<evidence type="ECO:0008006" key="4">
    <source>
        <dbReference type="Google" id="ProtNLM"/>
    </source>
</evidence>
<reference evidence="2 3" key="1">
    <citation type="journal article" date="2018" name="ISME J.">
        <title>Endosymbiont genomes yield clues of tubeworm success.</title>
        <authorList>
            <person name="Li Y."/>
            <person name="Liles M.R."/>
            <person name="Halanych K.M."/>
        </authorList>
    </citation>
    <scope>NUCLEOTIDE SEQUENCE [LARGE SCALE GENOMIC DNA]</scope>
    <source>
        <strain evidence="2">A1422</strain>
    </source>
</reference>
<dbReference type="AlphaFoldDB" id="A0A370DYW2"/>
<feature type="signal peptide" evidence="1">
    <location>
        <begin position="1"/>
        <end position="24"/>
    </location>
</feature>
<name>A0A370DYW2_9GAMM</name>
<dbReference type="Proteomes" id="UP000255508">
    <property type="component" value="Unassembled WGS sequence"/>
</dbReference>
<gene>
    <name evidence="2" type="ORF">DIZ79_07465</name>
</gene>
<evidence type="ECO:0000313" key="3">
    <source>
        <dbReference type="Proteomes" id="UP000255508"/>
    </source>
</evidence>
<protein>
    <recommendedName>
        <fullName evidence="4">VWFA domain-containing protein</fullName>
    </recommendedName>
</protein>
<comment type="caution">
    <text evidence="2">The sequence shown here is derived from an EMBL/GenBank/DDBJ whole genome shotgun (WGS) entry which is preliminary data.</text>
</comment>
<dbReference type="EMBL" id="QFXD01000140">
    <property type="protein sequence ID" value="RDH91038.1"/>
    <property type="molecule type" value="Genomic_DNA"/>
</dbReference>
<proteinExistence type="predicted"/>
<evidence type="ECO:0000313" key="2">
    <source>
        <dbReference type="EMBL" id="RDH91038.1"/>
    </source>
</evidence>
<keyword evidence="1" id="KW-0732">Signal</keyword>
<evidence type="ECO:0000256" key="1">
    <source>
        <dbReference type="SAM" id="SignalP"/>
    </source>
</evidence>